<organism evidence="2 3">
    <name type="scientific">Candidatus Collierbacteria bacterium GW2011_GWB2_45_17</name>
    <dbReference type="NCBI Taxonomy" id="1618388"/>
    <lineage>
        <taxon>Bacteria</taxon>
        <taxon>Candidatus Collieribacteriota</taxon>
    </lineage>
</organism>
<dbReference type="Gene3D" id="3.30.60.30">
    <property type="match status" value="1"/>
</dbReference>
<feature type="transmembrane region" description="Helical" evidence="1">
    <location>
        <begin position="12"/>
        <end position="30"/>
    </location>
</feature>
<dbReference type="EMBL" id="LCKO01000019">
    <property type="protein sequence ID" value="KKT98865.1"/>
    <property type="molecule type" value="Genomic_DNA"/>
</dbReference>
<proteinExistence type="predicted"/>
<evidence type="ECO:0000313" key="3">
    <source>
        <dbReference type="Proteomes" id="UP000034078"/>
    </source>
</evidence>
<dbReference type="AlphaFoldDB" id="A0A837IFY3"/>
<dbReference type="CDD" id="cd00104">
    <property type="entry name" value="KAZAL_FS"/>
    <property type="match status" value="1"/>
</dbReference>
<comment type="caution">
    <text evidence="2">The sequence shown here is derived from an EMBL/GenBank/DDBJ whole genome shotgun (WGS) entry which is preliminary data.</text>
</comment>
<sequence length="106" mass="11286">MKNLSGQQSLWVLFPILLVLAVLIAGIILLPTIQTEIRGRAFESIAVPRVTVTPSPNTPEIICSELYAPVCANGITYDNGCEAGLAGVTTYTQGTCRTPEPLPTTN</sequence>
<gene>
    <name evidence="2" type="ORF">UX01_C0019G0004</name>
</gene>
<dbReference type="SUPFAM" id="SSF100895">
    <property type="entry name" value="Kazal-type serine protease inhibitors"/>
    <property type="match status" value="1"/>
</dbReference>
<evidence type="ECO:0008006" key="4">
    <source>
        <dbReference type="Google" id="ProtNLM"/>
    </source>
</evidence>
<accession>A0A837IFY3</accession>
<dbReference type="Proteomes" id="UP000034078">
    <property type="component" value="Unassembled WGS sequence"/>
</dbReference>
<keyword evidence="1" id="KW-1133">Transmembrane helix</keyword>
<name>A0A837IFY3_9BACT</name>
<evidence type="ECO:0000256" key="1">
    <source>
        <dbReference type="SAM" id="Phobius"/>
    </source>
</evidence>
<dbReference type="InterPro" id="IPR036058">
    <property type="entry name" value="Kazal_dom_sf"/>
</dbReference>
<protein>
    <recommendedName>
        <fullName evidence="4">Kazal-like domain-containing protein</fullName>
    </recommendedName>
</protein>
<reference evidence="2 3" key="1">
    <citation type="journal article" date="2015" name="Nature">
        <title>rRNA introns, odd ribosomes, and small enigmatic genomes across a large radiation of phyla.</title>
        <authorList>
            <person name="Brown C.T."/>
            <person name="Hug L.A."/>
            <person name="Thomas B.C."/>
            <person name="Sharon I."/>
            <person name="Castelle C.J."/>
            <person name="Singh A."/>
            <person name="Wilkins M.J."/>
            <person name="Williams K.H."/>
            <person name="Banfield J.F."/>
        </authorList>
    </citation>
    <scope>NUCLEOTIDE SEQUENCE [LARGE SCALE GENOMIC DNA]</scope>
</reference>
<keyword evidence="1" id="KW-0472">Membrane</keyword>
<evidence type="ECO:0000313" key="2">
    <source>
        <dbReference type="EMBL" id="KKT98865.1"/>
    </source>
</evidence>
<keyword evidence="1" id="KW-0812">Transmembrane</keyword>